<reference evidence="3" key="1">
    <citation type="journal article" date="2023" name="Mol. Phylogenet. Evol.">
        <title>Genome-scale phylogeny and comparative genomics of the fungal order Sordariales.</title>
        <authorList>
            <person name="Hensen N."/>
            <person name="Bonometti L."/>
            <person name="Westerberg I."/>
            <person name="Brannstrom I.O."/>
            <person name="Guillou S."/>
            <person name="Cros-Aarteil S."/>
            <person name="Calhoun S."/>
            <person name="Haridas S."/>
            <person name="Kuo A."/>
            <person name="Mondo S."/>
            <person name="Pangilinan J."/>
            <person name="Riley R."/>
            <person name="LaButti K."/>
            <person name="Andreopoulos B."/>
            <person name="Lipzen A."/>
            <person name="Chen C."/>
            <person name="Yan M."/>
            <person name="Daum C."/>
            <person name="Ng V."/>
            <person name="Clum A."/>
            <person name="Steindorff A."/>
            <person name="Ohm R.A."/>
            <person name="Martin F."/>
            <person name="Silar P."/>
            <person name="Natvig D.O."/>
            <person name="Lalanne C."/>
            <person name="Gautier V."/>
            <person name="Ament-Velasquez S.L."/>
            <person name="Kruys A."/>
            <person name="Hutchinson M.I."/>
            <person name="Powell A.J."/>
            <person name="Barry K."/>
            <person name="Miller A.N."/>
            <person name="Grigoriev I.V."/>
            <person name="Debuchy R."/>
            <person name="Gladieux P."/>
            <person name="Hiltunen Thoren M."/>
            <person name="Johannesson H."/>
        </authorList>
    </citation>
    <scope>NUCLEOTIDE SEQUENCE</scope>
    <source>
        <strain evidence="3">PSN324</strain>
    </source>
</reference>
<dbReference type="PANTHER" id="PTHR19959">
    <property type="entry name" value="KINESIN LIGHT CHAIN"/>
    <property type="match status" value="1"/>
</dbReference>
<dbReference type="AlphaFoldDB" id="A0AAV9HGA4"/>
<comment type="caution">
    <text evidence="3">The sequence shown here is derived from an EMBL/GenBank/DDBJ whole genome shotgun (WGS) entry which is preliminary data.</text>
</comment>
<dbReference type="EMBL" id="MU865050">
    <property type="protein sequence ID" value="KAK4458994.1"/>
    <property type="molecule type" value="Genomic_DNA"/>
</dbReference>
<evidence type="ECO:0000256" key="1">
    <source>
        <dbReference type="SAM" id="MobiDB-lite"/>
    </source>
</evidence>
<reference evidence="3" key="2">
    <citation type="submission" date="2023-06" db="EMBL/GenBank/DDBJ databases">
        <authorList>
            <consortium name="Lawrence Berkeley National Laboratory"/>
            <person name="Mondo S.J."/>
            <person name="Hensen N."/>
            <person name="Bonometti L."/>
            <person name="Westerberg I."/>
            <person name="Brannstrom I.O."/>
            <person name="Guillou S."/>
            <person name="Cros-Aarteil S."/>
            <person name="Calhoun S."/>
            <person name="Haridas S."/>
            <person name="Kuo A."/>
            <person name="Pangilinan J."/>
            <person name="Riley R."/>
            <person name="Labutti K."/>
            <person name="Andreopoulos B."/>
            <person name="Lipzen A."/>
            <person name="Chen C."/>
            <person name="Yanf M."/>
            <person name="Daum C."/>
            <person name="Ng V."/>
            <person name="Clum A."/>
            <person name="Steindorff A."/>
            <person name="Ohm R."/>
            <person name="Martin F."/>
            <person name="Silar P."/>
            <person name="Natvig D."/>
            <person name="Lalanne C."/>
            <person name="Gautier V."/>
            <person name="Ament-Velasquez S.L."/>
            <person name="Kruys A."/>
            <person name="Hutchinson M.I."/>
            <person name="Powell A.J."/>
            <person name="Barry K."/>
            <person name="Miller A.N."/>
            <person name="Grigoriev I.V."/>
            <person name="Debuchy R."/>
            <person name="Gladieux P."/>
            <person name="Thoren M.H."/>
            <person name="Johannesson H."/>
        </authorList>
    </citation>
    <scope>NUCLEOTIDE SEQUENCE</scope>
    <source>
        <strain evidence="3">PSN324</strain>
    </source>
</reference>
<dbReference type="Proteomes" id="UP001321749">
    <property type="component" value="Unassembled WGS sequence"/>
</dbReference>
<dbReference type="InterPro" id="IPR011990">
    <property type="entry name" value="TPR-like_helical_dom_sf"/>
</dbReference>
<protein>
    <submittedName>
        <fullName evidence="3">CHAT domain-containing protein</fullName>
    </submittedName>
</protein>
<evidence type="ECO:0000313" key="3">
    <source>
        <dbReference type="EMBL" id="KAK4458994.1"/>
    </source>
</evidence>
<evidence type="ECO:0000259" key="2">
    <source>
        <dbReference type="Pfam" id="PF12770"/>
    </source>
</evidence>
<accession>A0AAV9HGA4</accession>
<feature type="domain" description="CHAT" evidence="2">
    <location>
        <begin position="943"/>
        <end position="1245"/>
    </location>
</feature>
<dbReference type="SUPFAM" id="SSF81901">
    <property type="entry name" value="HCP-like"/>
    <property type="match status" value="1"/>
</dbReference>
<dbReference type="Pfam" id="PF13374">
    <property type="entry name" value="TPR_10"/>
    <property type="match status" value="1"/>
</dbReference>
<dbReference type="Gene3D" id="1.25.40.10">
    <property type="entry name" value="Tetratricopeptide repeat domain"/>
    <property type="match status" value="2"/>
</dbReference>
<name>A0AAV9HGA4_9PEZI</name>
<evidence type="ECO:0000313" key="4">
    <source>
        <dbReference type="Proteomes" id="UP001321749"/>
    </source>
</evidence>
<proteinExistence type="predicted"/>
<organism evidence="3 4">
    <name type="scientific">Cladorrhinum samala</name>
    <dbReference type="NCBI Taxonomy" id="585594"/>
    <lineage>
        <taxon>Eukaryota</taxon>
        <taxon>Fungi</taxon>
        <taxon>Dikarya</taxon>
        <taxon>Ascomycota</taxon>
        <taxon>Pezizomycotina</taxon>
        <taxon>Sordariomycetes</taxon>
        <taxon>Sordariomycetidae</taxon>
        <taxon>Sordariales</taxon>
        <taxon>Podosporaceae</taxon>
        <taxon>Cladorrhinum</taxon>
    </lineage>
</organism>
<sequence>MELFSIEAEIASLLNDMSNDELCSFAELHDNPSIDGQIELYIYTCFLLFKKSVSMEHLERATQRAEGWVAVTPTDHPDRIRRSRIFDMMSARVHQHRSILEGITFTLPGVNQRLSQELVVDEIGIQIRYLSNQAATLAEDYQQTGHLEDLKEAVRIMEQALELGGAYIEPPMLNNLGAMLGMRFDRTGSMDDLNRAIDVATMAVDATPQDHPDRAAILNNLGSWLGTRFEQTGSMDDLNRAVNITTMAVDTTPQDHPDRASRLSNLGNRLGTRFQRTGSIDDLNRAIDVATMAVDATPQDHPDRAIWLTNLGKWLGTRFERTGLIDNLNRAINITIIAVDTTPQDHPDRAGRLNNLGNWLGKRFEWTGSIDDLNRAVDIATMAVDATPQDHPDRAAILNNLGSWLGKRFQRTGSMDDLNRAVNITTMAVDATPQNHPNRAGRLSNLGNKLGMRFQRTGSMDDLNRAVDIATMAVDATPQDHPDRASRLINLGSWLGTRFQRTGSIDDLNRAIDVATMAVDATPQDHPNRAGRLGNLGNRLGMQFQRTGLIDDLNRAIDVATMAVDATPQDHPDRTSRLTNLGNWLGKRFERTGSMDDLNFAVDVATMAVDAIPQDHPDRVVILNSLGNRLGKRFERTGSIDDLNRAVDVATMAVDATPQDHPDRAVILNNLGNRLGTRFQRTGSIDDLNYSLSWYKEGWSCHTAPPSIRIQLARAATNILAAQRKWDESSQLLEEAVKLLPAVSPRSLNHTDKQHMLANSAGLASIAAAVALNAGKPASHALQLLELGRGVIANLLMDMRGDISDLKREHPGLADEFTSLRDELDSPADQSNFTISSDTSSWESQAKRRREADRNFGELVARIRNRPGFERFLLPPAEDEIMTAADPDPIVVINLSSYRCDAFLIEHNRITVLELPGMTMGEVQKRAQDLLLSRATGSFHITPLLEWLWDTAARPSLDALGFKDAISDDKWRRVWWIPTGLLSQLPFHAAGRHVQGSTETVLDRAMSSYAPSIRALIHGRRHPIREPTAQFTDYALLAAMRETPDLAANQILPFAGDEVEMLRNLCPSLKLRPLTPNMRKADVLKHLQRCKIFHFAGHGQSDPAEPSRSCLLLEDWKTDPLTVGDLRDHRFQENGPFLGYLSACSTGSTEAAKFADEGIHLVSAFQLAGFRHVVGTLWEVSDRHCVDVARVLYETLRDEGMTDAAVCRGLHRAIRALRYGGVKGEKENDKNARDATLKFSGRRVQKMADPYWVPYIHFGV</sequence>
<dbReference type="SUPFAM" id="SSF48452">
    <property type="entry name" value="TPR-like"/>
    <property type="match status" value="2"/>
</dbReference>
<dbReference type="InterPro" id="IPR012344">
    <property type="entry name" value="Matrix_HIV/RSV_N"/>
</dbReference>
<keyword evidence="4" id="KW-1185">Reference proteome</keyword>
<feature type="compositionally biased region" description="Polar residues" evidence="1">
    <location>
        <begin position="828"/>
        <end position="844"/>
    </location>
</feature>
<dbReference type="Pfam" id="PF12770">
    <property type="entry name" value="CHAT"/>
    <property type="match status" value="1"/>
</dbReference>
<gene>
    <name evidence="3" type="ORF">QBC42DRAFT_313122</name>
</gene>
<dbReference type="Gene3D" id="1.10.150.90">
    <property type="entry name" value="Immunodeficiency lentiviruses, gag gene matrix protein p17"/>
    <property type="match status" value="3"/>
</dbReference>
<dbReference type="InterPro" id="IPR024983">
    <property type="entry name" value="CHAT_dom"/>
</dbReference>
<dbReference type="PANTHER" id="PTHR19959:SF119">
    <property type="entry name" value="FUNGAL LIPASE-LIKE DOMAIN-CONTAINING PROTEIN"/>
    <property type="match status" value="1"/>
</dbReference>
<feature type="region of interest" description="Disordered" evidence="1">
    <location>
        <begin position="824"/>
        <end position="849"/>
    </location>
</feature>